<dbReference type="EMBL" id="CP136594">
    <property type="protein sequence ID" value="WOE75882.1"/>
    <property type="molecule type" value="Genomic_DNA"/>
</dbReference>
<dbReference type="RefSeq" id="WP_317083154.1">
    <property type="nucleotide sequence ID" value="NZ_CP136594.1"/>
</dbReference>
<dbReference type="InterPro" id="IPR011200">
    <property type="entry name" value="UCP012608"/>
</dbReference>
<dbReference type="AlphaFoldDB" id="A0AA97FA64"/>
<dbReference type="Pfam" id="PF10094">
    <property type="entry name" value="DUF2332"/>
    <property type="match status" value="1"/>
</dbReference>
<organism evidence="1 2">
    <name type="scientific">Alterisphingorhabdus coralli</name>
    <dbReference type="NCBI Taxonomy" id="3071408"/>
    <lineage>
        <taxon>Bacteria</taxon>
        <taxon>Pseudomonadati</taxon>
        <taxon>Pseudomonadota</taxon>
        <taxon>Alphaproteobacteria</taxon>
        <taxon>Sphingomonadales</taxon>
        <taxon>Sphingomonadaceae</taxon>
        <taxon>Alterisphingorhabdus (ex Yan et al. 2024)</taxon>
    </lineage>
</organism>
<dbReference type="PIRSF" id="PIRSF012608">
    <property type="entry name" value="UCP012608"/>
    <property type="match status" value="1"/>
</dbReference>
<reference evidence="1 2" key="1">
    <citation type="submission" date="2023-10" db="EMBL/GenBank/DDBJ databases">
        <title>Complete genome sequence of a Sphingomonadaceae bacterium.</title>
        <authorList>
            <person name="Yan C."/>
        </authorList>
    </citation>
    <scope>NUCLEOTIDE SEQUENCE [LARGE SCALE GENOMIC DNA]</scope>
    <source>
        <strain evidence="1 2">SCSIO 66989</strain>
    </source>
</reference>
<name>A0AA97FA64_9SPHN</name>
<keyword evidence="2" id="KW-1185">Reference proteome</keyword>
<dbReference type="KEGG" id="acoa:RB602_03970"/>
<protein>
    <submittedName>
        <fullName evidence="1">DUF2332 domain-containing protein</fullName>
    </submittedName>
</protein>
<gene>
    <name evidence="1" type="ORF">RB602_03970</name>
</gene>
<sequence>MAKAFATQNAFLVAMDAPITARICAAISNLLHEEEQAADSAFGRRVLGWAGNALEDALPLRCAGGFHALHLTDMEPDLTPLYAGEATALADAEKLIGNALERHEAFLLPWLDTPPQTNEAGRSSNFAAALLWLAKQGLPPRFTLNELGSSAGINLMMDRFHFDLAGVTVGPDNATIRIQPDWRGPPPPVCDIEIVSTQGADINPIDLTDQAAAARLTAYIWPENRDRFQRMEAAIAEAHKQPPKLIHADAADFVDAMLAEEQSAGTVRVLMHSIVWQYLPETTQQRITEAMEAAGAQATAEQPLAWIKVETNRETIRHEVKARYWPGGADWTMLGTSHAHGKWVEWDA</sequence>
<evidence type="ECO:0000313" key="2">
    <source>
        <dbReference type="Proteomes" id="UP001302429"/>
    </source>
</evidence>
<dbReference type="Proteomes" id="UP001302429">
    <property type="component" value="Chromosome"/>
</dbReference>
<proteinExistence type="predicted"/>
<accession>A0AA97FA64</accession>
<evidence type="ECO:0000313" key="1">
    <source>
        <dbReference type="EMBL" id="WOE75882.1"/>
    </source>
</evidence>